<dbReference type="GO" id="GO:0016212">
    <property type="term" value="F:kynurenine-oxoglutarate transaminase activity"/>
    <property type="evidence" value="ECO:0007669"/>
    <property type="project" value="TreeGrafter"/>
</dbReference>
<evidence type="ECO:0000256" key="2">
    <source>
        <dbReference type="ARBA" id="ARBA00022576"/>
    </source>
</evidence>
<keyword evidence="7" id="KW-1185">Reference proteome</keyword>
<dbReference type="InterPro" id="IPR051326">
    <property type="entry name" value="Kynurenine-oxoglutarate_AT"/>
</dbReference>
<dbReference type="OrthoDB" id="2414662at2759"/>
<dbReference type="EMBL" id="ML976979">
    <property type="protein sequence ID" value="KAF1962238.1"/>
    <property type="molecule type" value="Genomic_DNA"/>
</dbReference>
<sequence>MIADGNVWQWVHDVAASSPIQPTVNLGTSFIDHNPPDFLIEAHKAALESVDNNQYAPVPGSDSLKQAIAELYSPLYARELDPEKEICITSGAQEGLLASVMSFIQPGDEVILLEPVFAMYVYQTKMAGGTIRYVPLRPPKEAETKTVSGSDWTIDIEELERAITPRTKMIYLNNPHNPLGKVFTRDEVLAIGNLCVRHALVLLSDEVYERILFNATGWRVGFVIGCEALMSPVIATHLVLAYSSSGPAQHACAVGLREAERRNWWEVNALDVAERIEKLCEVLDSVGLTYVKPSSAWFVFVNINKIRLPEAYAYPSIVDKEGTRDWKVCYWLVREFGIASIPGSCFYGTENKGLGERYLRFGACKSDEGLEMAAQRLSMLRPYIGGVGLCKGVLGIVG</sequence>
<evidence type="ECO:0000256" key="1">
    <source>
        <dbReference type="ARBA" id="ARBA00001933"/>
    </source>
</evidence>
<keyword evidence="2" id="KW-0032">Aminotransferase</keyword>
<evidence type="ECO:0000313" key="6">
    <source>
        <dbReference type="EMBL" id="KAF1962238.1"/>
    </source>
</evidence>
<evidence type="ECO:0000313" key="7">
    <source>
        <dbReference type="Proteomes" id="UP000800035"/>
    </source>
</evidence>
<dbReference type="Gene3D" id="3.90.1150.10">
    <property type="entry name" value="Aspartate Aminotransferase, domain 1"/>
    <property type="match status" value="2"/>
</dbReference>
<accession>A0A6A5UBV7</accession>
<organism evidence="6 7">
    <name type="scientific">Byssothecium circinans</name>
    <dbReference type="NCBI Taxonomy" id="147558"/>
    <lineage>
        <taxon>Eukaryota</taxon>
        <taxon>Fungi</taxon>
        <taxon>Dikarya</taxon>
        <taxon>Ascomycota</taxon>
        <taxon>Pezizomycotina</taxon>
        <taxon>Dothideomycetes</taxon>
        <taxon>Pleosporomycetidae</taxon>
        <taxon>Pleosporales</taxon>
        <taxon>Massarineae</taxon>
        <taxon>Massarinaceae</taxon>
        <taxon>Byssothecium</taxon>
    </lineage>
</organism>
<dbReference type="SUPFAM" id="SSF53383">
    <property type="entry name" value="PLP-dependent transferases"/>
    <property type="match status" value="1"/>
</dbReference>
<dbReference type="InterPro" id="IPR015422">
    <property type="entry name" value="PyrdxlP-dep_Trfase_small"/>
</dbReference>
<evidence type="ECO:0000256" key="4">
    <source>
        <dbReference type="ARBA" id="ARBA00022898"/>
    </source>
</evidence>
<reference evidence="6" key="1">
    <citation type="journal article" date="2020" name="Stud. Mycol.">
        <title>101 Dothideomycetes genomes: a test case for predicting lifestyles and emergence of pathogens.</title>
        <authorList>
            <person name="Haridas S."/>
            <person name="Albert R."/>
            <person name="Binder M."/>
            <person name="Bloem J."/>
            <person name="Labutti K."/>
            <person name="Salamov A."/>
            <person name="Andreopoulos B."/>
            <person name="Baker S."/>
            <person name="Barry K."/>
            <person name="Bills G."/>
            <person name="Bluhm B."/>
            <person name="Cannon C."/>
            <person name="Castanera R."/>
            <person name="Culley D."/>
            <person name="Daum C."/>
            <person name="Ezra D."/>
            <person name="Gonzalez J."/>
            <person name="Henrissat B."/>
            <person name="Kuo A."/>
            <person name="Liang C."/>
            <person name="Lipzen A."/>
            <person name="Lutzoni F."/>
            <person name="Magnuson J."/>
            <person name="Mondo S."/>
            <person name="Nolan M."/>
            <person name="Ohm R."/>
            <person name="Pangilinan J."/>
            <person name="Park H.-J."/>
            <person name="Ramirez L."/>
            <person name="Alfaro M."/>
            <person name="Sun H."/>
            <person name="Tritt A."/>
            <person name="Yoshinaga Y."/>
            <person name="Zwiers L.-H."/>
            <person name="Turgeon B."/>
            <person name="Goodwin S."/>
            <person name="Spatafora J."/>
            <person name="Crous P."/>
            <person name="Grigoriev I."/>
        </authorList>
    </citation>
    <scope>NUCLEOTIDE SEQUENCE</scope>
    <source>
        <strain evidence="6">CBS 675.92</strain>
    </source>
</reference>
<dbReference type="Pfam" id="PF00155">
    <property type="entry name" value="Aminotran_1_2"/>
    <property type="match status" value="1"/>
</dbReference>
<dbReference type="InterPro" id="IPR015421">
    <property type="entry name" value="PyrdxlP-dep_Trfase_major"/>
</dbReference>
<name>A0A6A5UBV7_9PLEO</name>
<gene>
    <name evidence="6" type="ORF">CC80DRAFT_522133</name>
</gene>
<protein>
    <submittedName>
        <fullName evidence="6">PLP-dependent transferase</fullName>
    </submittedName>
</protein>
<dbReference type="GO" id="GO:0030170">
    <property type="term" value="F:pyridoxal phosphate binding"/>
    <property type="evidence" value="ECO:0007669"/>
    <property type="project" value="InterPro"/>
</dbReference>
<evidence type="ECO:0000259" key="5">
    <source>
        <dbReference type="Pfam" id="PF00155"/>
    </source>
</evidence>
<dbReference type="InterPro" id="IPR004839">
    <property type="entry name" value="Aminotransferase_I/II_large"/>
</dbReference>
<evidence type="ECO:0000256" key="3">
    <source>
        <dbReference type="ARBA" id="ARBA00022679"/>
    </source>
</evidence>
<dbReference type="PANTHER" id="PTHR43807">
    <property type="entry name" value="FI04487P"/>
    <property type="match status" value="1"/>
</dbReference>
<dbReference type="Gene3D" id="3.40.640.10">
    <property type="entry name" value="Type I PLP-dependent aspartate aminotransferase-like (Major domain)"/>
    <property type="match status" value="1"/>
</dbReference>
<dbReference type="GO" id="GO:0005739">
    <property type="term" value="C:mitochondrion"/>
    <property type="evidence" value="ECO:0007669"/>
    <property type="project" value="TreeGrafter"/>
</dbReference>
<dbReference type="CDD" id="cd00609">
    <property type="entry name" value="AAT_like"/>
    <property type="match status" value="1"/>
</dbReference>
<comment type="cofactor">
    <cofactor evidence="1">
        <name>pyridoxal 5'-phosphate</name>
        <dbReference type="ChEBI" id="CHEBI:597326"/>
    </cofactor>
</comment>
<dbReference type="PANTHER" id="PTHR43807:SF20">
    <property type="entry name" value="FI04487P"/>
    <property type="match status" value="1"/>
</dbReference>
<dbReference type="Proteomes" id="UP000800035">
    <property type="component" value="Unassembled WGS sequence"/>
</dbReference>
<proteinExistence type="predicted"/>
<feature type="domain" description="Aminotransferase class I/classII large" evidence="5">
    <location>
        <begin position="23"/>
        <end position="214"/>
    </location>
</feature>
<dbReference type="InterPro" id="IPR015424">
    <property type="entry name" value="PyrdxlP-dep_Trfase"/>
</dbReference>
<keyword evidence="3 6" id="KW-0808">Transferase</keyword>
<keyword evidence="4" id="KW-0663">Pyridoxal phosphate</keyword>
<dbReference type="AlphaFoldDB" id="A0A6A5UBV7"/>